<name>A0A9N9BMX3_9GLOM</name>
<organism evidence="5 6">
    <name type="scientific">Ambispora leptoticha</name>
    <dbReference type="NCBI Taxonomy" id="144679"/>
    <lineage>
        <taxon>Eukaryota</taxon>
        <taxon>Fungi</taxon>
        <taxon>Fungi incertae sedis</taxon>
        <taxon>Mucoromycota</taxon>
        <taxon>Glomeromycotina</taxon>
        <taxon>Glomeromycetes</taxon>
        <taxon>Archaeosporales</taxon>
        <taxon>Ambisporaceae</taxon>
        <taxon>Ambispora</taxon>
    </lineage>
</organism>
<dbReference type="PANTHER" id="PTHR14095:SF0">
    <property type="entry name" value="MIP22305P"/>
    <property type="match status" value="1"/>
</dbReference>
<dbReference type="Gene3D" id="1.10.238.220">
    <property type="match status" value="1"/>
</dbReference>
<keyword evidence="6" id="KW-1185">Reference proteome</keyword>
<gene>
    <name evidence="5" type="ORF">ALEPTO_LOCUS6734</name>
</gene>
<dbReference type="Proteomes" id="UP000789508">
    <property type="component" value="Unassembled WGS sequence"/>
</dbReference>
<dbReference type="Gene3D" id="1.10.238.230">
    <property type="match status" value="1"/>
</dbReference>
<comment type="caution">
    <text evidence="5">The sequence shown here is derived from an EMBL/GenBank/DDBJ whole genome shotgun (WGS) entry which is preliminary data.</text>
</comment>
<dbReference type="GO" id="GO:0000159">
    <property type="term" value="C:protein phosphatase type 2A complex"/>
    <property type="evidence" value="ECO:0007669"/>
    <property type="project" value="TreeGrafter"/>
</dbReference>
<dbReference type="PROSITE" id="PS50222">
    <property type="entry name" value="EF_HAND_2"/>
    <property type="match status" value="1"/>
</dbReference>
<evidence type="ECO:0000256" key="2">
    <source>
        <dbReference type="ARBA" id="ARBA00022837"/>
    </source>
</evidence>
<sequence length="739" mass="85888">NQYNKDQSYLLKFHMPTNNSKFMLPQHPTLNTPTEEDTTTQYQSRDNVCIQTIKDFESSSSSTLPPQDPFESNCVEEKDEIPPVQSGRAIGGLGISFAGDGVTHPIAILEHEIMNHNGEIPDEVPTSVSFQSNHHPNININDFTTTIEEEKVEQMTTVEHHLERCNTTATANVGVGCNMGSERHENQNHLKTEENGPVKESNEENEKNDQSQHVNGGKNLTKIPQFYFPLSKRAREDDFSNIINAVKEIYRDKDESFTLANFIPITKACNLPRYMNQALFTKIDELGDVSGHVTFMQFEKGLQQLIANSTDENSLIFNILKSEEGGYLIPDDFNTVLEDVVLNHPGLAFLENNNVFQDRYIETVICRLFYEYNRNWSNKMTFKEFRRINFGDMLRKLETRNDMSHTHDYFSYKHFYVIYINFWELDSNHDLQINEKELATYGNYALSERIVSRIINGWGKASDLPVVEGLSEEQRQMSYRDFIWFFLSEIDKSTPTAIEYWFRCLDLDGDGVLSTYELDYFFEEQSNRMRILQMEPIKFEDCICQMYDMIKPAKEGIITLRDLKRCRQNAPPFFDMFINLSKFIAFDHNQQQWRIRQQILGQCAEDANSASEIERMSEFDSFVEIEYNNLVLDDQRISQRLEQSDESQTSDTTTITSAQISKKQKAADDIYEDYGRKHSKFYEDEDLFSEGSSDEEGDGVGLEFEEEFDEDADEIENEEERETWYDLQIGIHVQDGELR</sequence>
<keyword evidence="2" id="KW-0106">Calcium</keyword>
<feature type="domain" description="EF-hand" evidence="4">
    <location>
        <begin position="493"/>
        <end position="528"/>
    </location>
</feature>
<evidence type="ECO:0000259" key="4">
    <source>
        <dbReference type="PROSITE" id="PS50222"/>
    </source>
</evidence>
<feature type="compositionally biased region" description="Basic and acidic residues" evidence="3">
    <location>
        <begin position="181"/>
        <end position="210"/>
    </location>
</feature>
<feature type="region of interest" description="Disordered" evidence="3">
    <location>
        <begin position="641"/>
        <end position="662"/>
    </location>
</feature>
<evidence type="ECO:0000313" key="6">
    <source>
        <dbReference type="Proteomes" id="UP000789508"/>
    </source>
</evidence>
<feature type="non-terminal residue" evidence="5">
    <location>
        <position position="739"/>
    </location>
</feature>
<protein>
    <submittedName>
        <fullName evidence="5">5281_t:CDS:1</fullName>
    </submittedName>
</protein>
<dbReference type="Pfam" id="PF17958">
    <property type="entry name" value="EF-hand_13"/>
    <property type="match status" value="1"/>
</dbReference>
<reference evidence="5" key="1">
    <citation type="submission" date="2021-06" db="EMBL/GenBank/DDBJ databases">
        <authorList>
            <person name="Kallberg Y."/>
            <person name="Tangrot J."/>
            <person name="Rosling A."/>
        </authorList>
    </citation>
    <scope>NUCLEOTIDE SEQUENCE</scope>
    <source>
        <strain evidence="5">FL130A</strain>
    </source>
</reference>
<dbReference type="InterPro" id="IPR018247">
    <property type="entry name" value="EF_Hand_1_Ca_BS"/>
</dbReference>
<dbReference type="SUPFAM" id="SSF47473">
    <property type="entry name" value="EF-hand"/>
    <property type="match status" value="2"/>
</dbReference>
<dbReference type="GO" id="GO:0005509">
    <property type="term" value="F:calcium ion binding"/>
    <property type="evidence" value="ECO:0007669"/>
    <property type="project" value="InterPro"/>
</dbReference>
<accession>A0A9N9BMX3</accession>
<feature type="compositionally biased region" description="Low complexity" evidence="3">
    <location>
        <begin position="646"/>
        <end position="661"/>
    </location>
</feature>
<keyword evidence="1" id="KW-0479">Metal-binding</keyword>
<dbReference type="InterPro" id="IPR011992">
    <property type="entry name" value="EF-hand-dom_pair"/>
</dbReference>
<proteinExistence type="predicted"/>
<dbReference type="InterPro" id="IPR002048">
    <property type="entry name" value="EF_hand_dom"/>
</dbReference>
<dbReference type="PROSITE" id="PS00018">
    <property type="entry name" value="EF_HAND_1"/>
    <property type="match status" value="1"/>
</dbReference>
<dbReference type="PANTHER" id="PTHR14095">
    <property type="entry name" value="PHOSPHATASE 2A REGULATORY SUBUNIT-RELATED"/>
    <property type="match status" value="1"/>
</dbReference>
<feature type="region of interest" description="Disordered" evidence="3">
    <location>
        <begin position="176"/>
        <end position="218"/>
    </location>
</feature>
<dbReference type="AlphaFoldDB" id="A0A9N9BMX3"/>
<evidence type="ECO:0000313" key="5">
    <source>
        <dbReference type="EMBL" id="CAG8569262.1"/>
    </source>
</evidence>
<dbReference type="Gene3D" id="1.10.238.10">
    <property type="entry name" value="EF-hand"/>
    <property type="match status" value="1"/>
</dbReference>
<dbReference type="FunFam" id="1.10.238.10:FF:000025">
    <property type="entry name" value="serine/threonine-protein phosphatase 2A regulatory subunit B'' subunit alpha"/>
    <property type="match status" value="1"/>
</dbReference>
<evidence type="ECO:0000256" key="3">
    <source>
        <dbReference type="SAM" id="MobiDB-lite"/>
    </source>
</evidence>
<dbReference type="InterPro" id="IPR041534">
    <property type="entry name" value="EF-hand_13"/>
</dbReference>
<dbReference type="OrthoDB" id="5586at2759"/>
<dbReference type="GO" id="GO:0019888">
    <property type="term" value="F:protein phosphatase regulator activity"/>
    <property type="evidence" value="ECO:0007669"/>
    <property type="project" value="TreeGrafter"/>
</dbReference>
<dbReference type="EMBL" id="CAJVPS010002470">
    <property type="protein sequence ID" value="CAG8569262.1"/>
    <property type="molecule type" value="Genomic_DNA"/>
</dbReference>
<evidence type="ECO:0000256" key="1">
    <source>
        <dbReference type="ARBA" id="ARBA00022723"/>
    </source>
</evidence>